<name>A0A3S0K7R9_9PROT</name>
<comment type="caution">
    <text evidence="1">The sequence shown here is derived from an EMBL/GenBank/DDBJ whole genome shotgun (WGS) entry which is preliminary data.</text>
</comment>
<accession>A0A3S0K7R9</accession>
<evidence type="ECO:0000313" key="2">
    <source>
        <dbReference type="Proteomes" id="UP000277007"/>
    </source>
</evidence>
<proteinExistence type="predicted"/>
<sequence length="77" mass="8298">MLTRAQQAARAAWEAFAASAPPTVPKIERLIQSRYGVADLAELADDEADAFAAFLRRAAGYQRVIAQALPMPVQGRA</sequence>
<protein>
    <submittedName>
        <fullName evidence="1">Uncharacterized protein</fullName>
    </submittedName>
</protein>
<dbReference type="AlphaFoldDB" id="A0A3S0K7R9"/>
<gene>
    <name evidence="1" type="ORF">EJ903_00045</name>
</gene>
<organism evidence="1 2">
    <name type="scientific">Azospirillum griseum</name>
    <dbReference type="NCBI Taxonomy" id="2496639"/>
    <lineage>
        <taxon>Bacteria</taxon>
        <taxon>Pseudomonadati</taxon>
        <taxon>Pseudomonadota</taxon>
        <taxon>Alphaproteobacteria</taxon>
        <taxon>Rhodospirillales</taxon>
        <taxon>Azospirillaceae</taxon>
        <taxon>Azospirillum</taxon>
    </lineage>
</organism>
<evidence type="ECO:0000313" key="1">
    <source>
        <dbReference type="EMBL" id="RTR24219.1"/>
    </source>
</evidence>
<dbReference type="Proteomes" id="UP000277007">
    <property type="component" value="Unassembled WGS sequence"/>
</dbReference>
<dbReference type="RefSeq" id="WP_126610958.1">
    <property type="nucleotide sequence ID" value="NZ_JBHUCY010000064.1"/>
</dbReference>
<dbReference type="EMBL" id="RXMA01000001">
    <property type="protein sequence ID" value="RTR24219.1"/>
    <property type="molecule type" value="Genomic_DNA"/>
</dbReference>
<reference evidence="1 2" key="1">
    <citation type="submission" date="2018-12" db="EMBL/GenBank/DDBJ databases">
        <authorList>
            <person name="Yang Y."/>
        </authorList>
    </citation>
    <scope>NUCLEOTIDE SEQUENCE [LARGE SCALE GENOMIC DNA]</scope>
    <source>
        <strain evidence="1 2">L-25-5w-1</strain>
    </source>
</reference>
<keyword evidence="2" id="KW-1185">Reference proteome</keyword>